<evidence type="ECO:0000313" key="6">
    <source>
        <dbReference type="Proteomes" id="UP000008144"/>
    </source>
</evidence>
<dbReference type="PROSITE" id="PS51911">
    <property type="entry name" value="C2_AIDA"/>
    <property type="match status" value="1"/>
</dbReference>
<keyword evidence="6" id="KW-1185">Reference proteome</keyword>
<name>F6WQ64_CIOIN</name>
<dbReference type="OMA" id="DARQCTD"/>
<accession>F6WQ64</accession>
<keyword evidence="2" id="KW-0217">Developmental protein</keyword>
<dbReference type="Gene3D" id="2.60.40.150">
    <property type="entry name" value="C2 domain"/>
    <property type="match status" value="1"/>
</dbReference>
<dbReference type="GeneTree" id="ENSGT00390000016465"/>
<dbReference type="AlphaFoldDB" id="F6WQ64"/>
<dbReference type="Pfam" id="PF14186">
    <property type="entry name" value="Aida_C2"/>
    <property type="match status" value="1"/>
</dbReference>
<dbReference type="HOGENOM" id="CLU_121981_0_0_1"/>
<dbReference type="PANTHER" id="PTHR28654:SF1">
    <property type="entry name" value="AXIN INTERACTOR, DORSALIZATION-ASSOCIATED PROTEIN"/>
    <property type="match status" value="1"/>
</dbReference>
<protein>
    <recommendedName>
        <fullName evidence="4">C2 Aida-type domain-containing protein</fullName>
    </recommendedName>
</protein>
<dbReference type="InParanoid" id="F6WQ64"/>
<dbReference type="FunFam" id="2.60.40.150:FF:000059">
    <property type="entry name" value="Axin interactor, dorsalization-associated protein"/>
    <property type="match status" value="1"/>
</dbReference>
<evidence type="ECO:0000256" key="3">
    <source>
        <dbReference type="ARBA" id="ARBA00059715"/>
    </source>
</evidence>
<evidence type="ECO:0000256" key="2">
    <source>
        <dbReference type="ARBA" id="ARBA00022473"/>
    </source>
</evidence>
<reference evidence="6" key="1">
    <citation type="journal article" date="2002" name="Science">
        <title>The draft genome of Ciona intestinalis: insights into chordate and vertebrate origins.</title>
        <authorList>
            <person name="Dehal P."/>
            <person name="Satou Y."/>
            <person name="Campbell R.K."/>
            <person name="Chapman J."/>
            <person name="Degnan B."/>
            <person name="De Tomaso A."/>
            <person name="Davidson B."/>
            <person name="Di Gregorio A."/>
            <person name="Gelpke M."/>
            <person name="Goodstein D.M."/>
            <person name="Harafuji N."/>
            <person name="Hastings K.E."/>
            <person name="Ho I."/>
            <person name="Hotta K."/>
            <person name="Huang W."/>
            <person name="Kawashima T."/>
            <person name="Lemaire P."/>
            <person name="Martinez D."/>
            <person name="Meinertzhagen I.A."/>
            <person name="Necula S."/>
            <person name="Nonaka M."/>
            <person name="Putnam N."/>
            <person name="Rash S."/>
            <person name="Saiga H."/>
            <person name="Satake M."/>
            <person name="Terry A."/>
            <person name="Yamada L."/>
            <person name="Wang H.G."/>
            <person name="Awazu S."/>
            <person name="Azumi K."/>
            <person name="Boore J."/>
            <person name="Branno M."/>
            <person name="Chin-Bow S."/>
            <person name="DeSantis R."/>
            <person name="Doyle S."/>
            <person name="Francino P."/>
            <person name="Keys D.N."/>
            <person name="Haga S."/>
            <person name="Hayashi H."/>
            <person name="Hino K."/>
            <person name="Imai K.S."/>
            <person name="Inaba K."/>
            <person name="Kano S."/>
            <person name="Kobayashi K."/>
            <person name="Kobayashi M."/>
            <person name="Lee B.I."/>
            <person name="Makabe K.W."/>
            <person name="Manohar C."/>
            <person name="Matassi G."/>
            <person name="Medina M."/>
            <person name="Mochizuki Y."/>
            <person name="Mount S."/>
            <person name="Morishita T."/>
            <person name="Miura S."/>
            <person name="Nakayama A."/>
            <person name="Nishizaka S."/>
            <person name="Nomoto H."/>
            <person name="Ohta F."/>
            <person name="Oishi K."/>
            <person name="Rigoutsos I."/>
            <person name="Sano M."/>
            <person name="Sasaki A."/>
            <person name="Sasakura Y."/>
            <person name="Shoguchi E."/>
            <person name="Shin-i T."/>
            <person name="Spagnuolo A."/>
            <person name="Stainier D."/>
            <person name="Suzuki M.M."/>
            <person name="Tassy O."/>
            <person name="Takatori N."/>
            <person name="Tokuoka M."/>
            <person name="Yagi K."/>
            <person name="Yoshizaki F."/>
            <person name="Wada S."/>
            <person name="Zhang C."/>
            <person name="Hyatt P.D."/>
            <person name="Larimer F."/>
            <person name="Detter C."/>
            <person name="Doggett N."/>
            <person name="Glavina T."/>
            <person name="Hawkins T."/>
            <person name="Richardson P."/>
            <person name="Lucas S."/>
            <person name="Kohara Y."/>
            <person name="Levine M."/>
            <person name="Satoh N."/>
            <person name="Rokhsar D.S."/>
        </authorList>
    </citation>
    <scope>NUCLEOTIDE SEQUENCE [LARGE SCALE GENOMIC DNA]</scope>
</reference>
<dbReference type="InterPro" id="IPR025939">
    <property type="entry name" value="Aida_C"/>
</dbReference>
<evidence type="ECO:0000256" key="1">
    <source>
        <dbReference type="ARBA" id="ARBA00007205"/>
    </source>
</evidence>
<comment type="similarity">
    <text evidence="1">Belongs to the AIDA family.</text>
</comment>
<feature type="domain" description="C2 Aida-type" evidence="4">
    <location>
        <begin position="42"/>
        <end position="189"/>
    </location>
</feature>
<evidence type="ECO:0000259" key="4">
    <source>
        <dbReference type="PROSITE" id="PS51911"/>
    </source>
</evidence>
<comment type="function">
    <text evidence="3">Acts as a ventralizing factor during embryogenesis. Inhibits axin-mediated JNK activation by binding axin and disrupting axin homodimerization. This in turn antagonizes a Wnt/beta-catenin-independent dorsalization pathway activated by AXIN/JNK-signaling.</text>
</comment>
<evidence type="ECO:0000313" key="5">
    <source>
        <dbReference type="Ensembl" id="ENSCINP00000023755.2"/>
    </source>
</evidence>
<organism evidence="5 6">
    <name type="scientific">Ciona intestinalis</name>
    <name type="common">Transparent sea squirt</name>
    <name type="synonym">Ascidia intestinalis</name>
    <dbReference type="NCBI Taxonomy" id="7719"/>
    <lineage>
        <taxon>Eukaryota</taxon>
        <taxon>Metazoa</taxon>
        <taxon>Chordata</taxon>
        <taxon>Tunicata</taxon>
        <taxon>Ascidiacea</taxon>
        <taxon>Phlebobranchia</taxon>
        <taxon>Cionidae</taxon>
        <taxon>Ciona</taxon>
    </lineage>
</organism>
<dbReference type="EMBL" id="EAAA01001685">
    <property type="status" value="NOT_ANNOTATED_CDS"/>
    <property type="molecule type" value="Genomic_DNA"/>
</dbReference>
<dbReference type="InterPro" id="IPR035892">
    <property type="entry name" value="C2_domain_sf"/>
</dbReference>
<reference evidence="5" key="2">
    <citation type="journal article" date="2008" name="Genome Biol.">
        <title>Improved genome assembly and evidence-based global gene model set for the chordate Ciona intestinalis: new insight into intron and operon populations.</title>
        <authorList>
            <person name="Satou Y."/>
            <person name="Mineta K."/>
            <person name="Ogasawara M."/>
            <person name="Sasakura Y."/>
            <person name="Shoguchi E."/>
            <person name="Ueno K."/>
            <person name="Yamada L."/>
            <person name="Matsumoto J."/>
            <person name="Wasserscheid J."/>
            <person name="Dewar K."/>
            <person name="Wiley G.B."/>
            <person name="Macmil S.L."/>
            <person name="Roe B.A."/>
            <person name="Zeller R.W."/>
            <person name="Hastings K.E."/>
            <person name="Lemaire P."/>
            <person name="Lindquist E."/>
            <person name="Endo T."/>
            <person name="Hotta K."/>
            <person name="Inaba K."/>
        </authorList>
    </citation>
    <scope>NUCLEOTIDE SEQUENCE [LARGE SCALE GENOMIC DNA]</scope>
    <source>
        <strain evidence="5">wild type</strain>
    </source>
</reference>
<reference evidence="5" key="3">
    <citation type="submission" date="2025-08" db="UniProtKB">
        <authorList>
            <consortium name="Ensembl"/>
        </authorList>
    </citation>
    <scope>IDENTIFICATION</scope>
</reference>
<reference evidence="5" key="4">
    <citation type="submission" date="2025-09" db="UniProtKB">
        <authorList>
            <consortium name="Ensembl"/>
        </authorList>
    </citation>
    <scope>IDENTIFICATION</scope>
</reference>
<dbReference type="Ensembl" id="ENSCINT00000024001.2">
    <property type="protein sequence ID" value="ENSCINP00000023755.2"/>
    <property type="gene ID" value="ENSCING00000012804.2"/>
</dbReference>
<dbReference type="PANTHER" id="PTHR28654">
    <property type="entry name" value="AXIN INTERACTOR, DORSALIZATION-ASSOCIATED PROTEIN"/>
    <property type="match status" value="1"/>
</dbReference>
<proteinExistence type="inferred from homology"/>
<sequence length="192" mass="22099">MYQWQLQLKWKNKNRQTSASNTPPSDNEDDIFQNRESYNSLLPKLNAASGQSLILVRILKIGLKDATTLIDPYFTVSCKDAAAVDLCKQQNTPVASERVENYLMFGVDVHIQVPLEILSKGSAIFFELFHYKHKRRSTSSKCFSFMELDELKPGPCVIELYRKPTDFRKKKLNLLTSKPLYLHLVLTITKQL</sequence>
<dbReference type="Proteomes" id="UP000008144">
    <property type="component" value="Chromosome 3"/>
</dbReference>